<evidence type="ECO:0000313" key="2">
    <source>
        <dbReference type="Proteomes" id="UP000306628"/>
    </source>
</evidence>
<dbReference type="EMBL" id="VCKX01000152">
    <property type="protein sequence ID" value="TMR28041.1"/>
    <property type="molecule type" value="Genomic_DNA"/>
</dbReference>
<dbReference type="Proteomes" id="UP000306628">
    <property type="component" value="Unassembled WGS sequence"/>
</dbReference>
<dbReference type="AlphaFoldDB" id="A0A5S4G6L1"/>
<dbReference type="OrthoDB" id="5171321at2"/>
<reference evidence="1 2" key="1">
    <citation type="submission" date="2019-05" db="EMBL/GenBank/DDBJ databases">
        <title>Draft genome sequence of Nonomuraea zeae DSM 100528.</title>
        <authorList>
            <person name="Saricaoglu S."/>
            <person name="Isik K."/>
        </authorList>
    </citation>
    <scope>NUCLEOTIDE SEQUENCE [LARGE SCALE GENOMIC DNA]</scope>
    <source>
        <strain evidence="1 2">DSM 100528</strain>
    </source>
</reference>
<dbReference type="SUPFAM" id="SSF69318">
    <property type="entry name" value="Integrin alpha N-terminal domain"/>
    <property type="match status" value="1"/>
</dbReference>
<evidence type="ECO:0000313" key="1">
    <source>
        <dbReference type="EMBL" id="TMR28041.1"/>
    </source>
</evidence>
<gene>
    <name evidence="1" type="ORF">ETD85_37110</name>
</gene>
<dbReference type="InterPro" id="IPR028994">
    <property type="entry name" value="Integrin_alpha_N"/>
</dbReference>
<keyword evidence="2" id="KW-1185">Reference proteome</keyword>
<dbReference type="RefSeq" id="WP_138694504.1">
    <property type="nucleotide sequence ID" value="NZ_JBHSAZ010000107.1"/>
</dbReference>
<protein>
    <submittedName>
        <fullName evidence="1">VCBS repeat-containing protein</fullName>
    </submittedName>
</protein>
<name>A0A5S4G6L1_9ACTN</name>
<sequence>MDDKGRAVLGAPAPRMWDSAEAGITSVEMPAQGARDAAVKVDLTAGGRLTLVPDQGLLADPSARFPVVVDPDIGYASWTMINELAPDQPYWTEDRRDCSGAANTECGKVGYYTDPVRYRSMFSFLPGQMHGKDIIGASMWIDLVHSTRCEDSVTEVRVVHADLGAGTTWRNTHGAWEGANAATASNNSCRQTRKPTQFNVTSTAQRAATERWGRLVLGLKAYDENTTAGWKKFDAVTAKLAVTMNSAPDDPSPLFVDGKPCATGDGRAFVQTRSPTLRAGVRDADGNSLDVSISWRRVREDGSLAAAPASPSRVQRDVPSGTTAQVNGYPGVLESGEQMVATGDISRDGRADVLIRDGDGYLYALPGWNKQVAERVPLGVGWGGFTIAGVTDWDKDGRPDIVARNDANGELRLYPGARRSTPSTLR</sequence>
<comment type="caution">
    <text evidence="1">The sequence shown here is derived from an EMBL/GenBank/DDBJ whole genome shotgun (WGS) entry which is preliminary data.</text>
</comment>
<organism evidence="1 2">
    <name type="scientific">Nonomuraea zeae</name>
    <dbReference type="NCBI Taxonomy" id="1642303"/>
    <lineage>
        <taxon>Bacteria</taxon>
        <taxon>Bacillati</taxon>
        <taxon>Actinomycetota</taxon>
        <taxon>Actinomycetes</taxon>
        <taxon>Streptosporangiales</taxon>
        <taxon>Streptosporangiaceae</taxon>
        <taxon>Nonomuraea</taxon>
    </lineage>
</organism>
<proteinExistence type="predicted"/>
<accession>A0A5S4G6L1</accession>